<evidence type="ECO:0000256" key="1">
    <source>
        <dbReference type="SAM" id="MobiDB-lite"/>
    </source>
</evidence>
<reference evidence="2 3" key="1">
    <citation type="submission" date="2020-03" db="EMBL/GenBank/DDBJ databases">
        <title>Two novel Motilibacter sp.</title>
        <authorList>
            <person name="Liu S."/>
        </authorList>
    </citation>
    <scope>NUCLEOTIDE SEQUENCE [LARGE SCALE GENOMIC DNA]</scope>
    <source>
        <strain evidence="2 3">E257</strain>
    </source>
</reference>
<gene>
    <name evidence="2" type="ORF">G9H71_15095</name>
</gene>
<organism evidence="2 3">
    <name type="scientific">Motilibacter deserti</name>
    <dbReference type="NCBI Taxonomy" id="2714956"/>
    <lineage>
        <taxon>Bacteria</taxon>
        <taxon>Bacillati</taxon>
        <taxon>Actinomycetota</taxon>
        <taxon>Actinomycetes</taxon>
        <taxon>Motilibacterales</taxon>
        <taxon>Motilibacteraceae</taxon>
        <taxon>Motilibacter</taxon>
    </lineage>
</organism>
<evidence type="ECO:0000313" key="2">
    <source>
        <dbReference type="EMBL" id="NHC15114.1"/>
    </source>
</evidence>
<name>A0ABX0GZA7_9ACTN</name>
<dbReference type="EMBL" id="JAANNP010000016">
    <property type="protein sequence ID" value="NHC15114.1"/>
    <property type="molecule type" value="Genomic_DNA"/>
</dbReference>
<accession>A0ABX0GZA7</accession>
<proteinExistence type="predicted"/>
<keyword evidence="3" id="KW-1185">Reference proteome</keyword>
<dbReference type="RefSeq" id="WP_166283281.1">
    <property type="nucleotide sequence ID" value="NZ_JAANNP010000016.1"/>
</dbReference>
<comment type="caution">
    <text evidence="2">The sequence shown here is derived from an EMBL/GenBank/DDBJ whole genome shotgun (WGS) entry which is preliminary data.</text>
</comment>
<protein>
    <recommendedName>
        <fullName evidence="4">ScyD/ScyE family protein</fullName>
    </recommendedName>
</protein>
<evidence type="ECO:0008006" key="4">
    <source>
        <dbReference type="Google" id="ProtNLM"/>
    </source>
</evidence>
<evidence type="ECO:0000313" key="3">
    <source>
        <dbReference type="Proteomes" id="UP000800981"/>
    </source>
</evidence>
<feature type="region of interest" description="Disordered" evidence="1">
    <location>
        <begin position="128"/>
        <end position="197"/>
    </location>
</feature>
<feature type="compositionally biased region" description="Low complexity" evidence="1">
    <location>
        <begin position="178"/>
        <end position="197"/>
    </location>
</feature>
<sequence>MVVAESDIGVVSEIDTRKGTREVLVDGVANPQGEDARGSKLFIAQGESEEPAATAPPGVLLSGGGAPPTVLADLLDYELGNNPDGQTQFVGGEPVDSVSNPYYVLADTSKVLVADAGGNMVYRVDRRSGAVKVPPVRSSPTCPASPRRPASRWATTGRSTSRRCCTRHQSASRDRGSTRAPSGGSSRSRAAPGRTPR</sequence>
<dbReference type="Proteomes" id="UP000800981">
    <property type="component" value="Unassembled WGS sequence"/>
</dbReference>